<dbReference type="Proteomes" id="UP000001903">
    <property type="component" value="Plasmid pHTUR01"/>
</dbReference>
<keyword evidence="2" id="KW-1185">Reference proteome</keyword>
<gene>
    <name evidence="1" type="ordered locus">Htur_4240</name>
</gene>
<name>D2S112_HALTV</name>
<evidence type="ECO:0000313" key="2">
    <source>
        <dbReference type="Proteomes" id="UP000001903"/>
    </source>
</evidence>
<keyword evidence="1" id="KW-0614">Plasmid</keyword>
<dbReference type="EMBL" id="CP001861">
    <property type="protein sequence ID" value="ADB63059.1"/>
    <property type="molecule type" value="Genomic_DNA"/>
</dbReference>
<protein>
    <submittedName>
        <fullName evidence="1">Uncharacterized protein</fullName>
    </submittedName>
</protein>
<sequence length="34" mass="3730">MLVSEVVCVEHVLLPDSVKLLTDETLVFLDGRCG</sequence>
<dbReference type="AlphaFoldDB" id="D2S112"/>
<evidence type="ECO:0000313" key="1">
    <source>
        <dbReference type="EMBL" id="ADB63059.1"/>
    </source>
</evidence>
<dbReference type="KEGG" id="htu:Htur_4240"/>
<reference evidence="1 2" key="1">
    <citation type="journal article" date="2010" name="Stand. Genomic Sci.">
        <title>Complete genome sequence of Haloterrigena turkmenica type strain (4k).</title>
        <authorList>
            <person name="Saunders E."/>
            <person name="Tindall B.J."/>
            <person name="Fahnrich R."/>
            <person name="Lapidus A."/>
            <person name="Copeland A."/>
            <person name="Del Rio T.G."/>
            <person name="Lucas S."/>
            <person name="Chen F."/>
            <person name="Tice H."/>
            <person name="Cheng J.F."/>
            <person name="Han C."/>
            <person name="Detter J.C."/>
            <person name="Bruce D."/>
            <person name="Goodwin L."/>
            <person name="Chain P."/>
            <person name="Pitluck S."/>
            <person name="Pati A."/>
            <person name="Ivanova N."/>
            <person name="Mavromatis K."/>
            <person name="Chen A."/>
            <person name="Palaniappan K."/>
            <person name="Land M."/>
            <person name="Hauser L."/>
            <person name="Chang Y.J."/>
            <person name="Jeffries C.D."/>
            <person name="Brettin T."/>
            <person name="Rohde M."/>
            <person name="Goker M."/>
            <person name="Bristow J."/>
            <person name="Eisen J.A."/>
            <person name="Markowitz V."/>
            <person name="Hugenholtz P."/>
            <person name="Klenk H.P."/>
            <person name="Kyrpides N.C."/>
        </authorList>
    </citation>
    <scope>NUCLEOTIDE SEQUENCE [LARGE SCALE GENOMIC DNA]</scope>
    <source>
        <strain evidence="2">ATCC 51198 / DSM 5511 / JCM 9101 / NCIMB 13204 / VKM B-1734 / 4k</strain>
    </source>
</reference>
<accession>D2S112</accession>
<geneLocation type="plasmid" evidence="1 2">
    <name>pHTUR01</name>
</geneLocation>
<proteinExistence type="predicted"/>
<dbReference type="HOGENOM" id="CLU_3371328_0_0_2"/>
<organism evidence="1 2">
    <name type="scientific">Haloterrigena turkmenica (strain ATCC 51198 / DSM 5511 / JCM 9101 / NCIMB 13204 / VKM B-1734 / 4k)</name>
    <name type="common">Halococcus turkmenicus</name>
    <dbReference type="NCBI Taxonomy" id="543526"/>
    <lineage>
        <taxon>Archaea</taxon>
        <taxon>Methanobacteriati</taxon>
        <taxon>Methanobacteriota</taxon>
        <taxon>Stenosarchaea group</taxon>
        <taxon>Halobacteria</taxon>
        <taxon>Halobacteriales</taxon>
        <taxon>Natrialbaceae</taxon>
        <taxon>Haloterrigena</taxon>
    </lineage>
</organism>